<comment type="caution">
    <text evidence="4">The sequence shown here is derived from an EMBL/GenBank/DDBJ whole genome shotgun (WGS) entry which is preliminary data.</text>
</comment>
<dbReference type="STRING" id="1182545.A0A072P654"/>
<dbReference type="EMBL" id="AMGV01000008">
    <property type="protein sequence ID" value="KEF55301.1"/>
    <property type="molecule type" value="Genomic_DNA"/>
</dbReference>
<dbReference type="PANTHER" id="PTHR43283">
    <property type="entry name" value="BETA-LACTAMASE-RELATED"/>
    <property type="match status" value="1"/>
</dbReference>
<evidence type="ECO:0000259" key="3">
    <source>
        <dbReference type="Pfam" id="PF00144"/>
    </source>
</evidence>
<dbReference type="PANTHER" id="PTHR43283:SF17">
    <property type="entry name" value="(LOVD), PUTATIVE (AFU_ORTHOLOGUE AFUA_5G00920)-RELATED"/>
    <property type="match status" value="1"/>
</dbReference>
<evidence type="ECO:0000256" key="2">
    <source>
        <dbReference type="ARBA" id="ARBA00022801"/>
    </source>
</evidence>
<dbReference type="AlphaFoldDB" id="A0A072P654"/>
<keyword evidence="5" id="KW-1185">Reference proteome</keyword>
<dbReference type="RefSeq" id="XP_013257891.1">
    <property type="nucleotide sequence ID" value="XM_013402437.1"/>
</dbReference>
<evidence type="ECO:0000313" key="5">
    <source>
        <dbReference type="Proteomes" id="UP000027920"/>
    </source>
</evidence>
<dbReference type="GO" id="GO:0016787">
    <property type="term" value="F:hydrolase activity"/>
    <property type="evidence" value="ECO:0007669"/>
    <property type="project" value="UniProtKB-KW"/>
</dbReference>
<evidence type="ECO:0000313" key="4">
    <source>
        <dbReference type="EMBL" id="KEF55301.1"/>
    </source>
</evidence>
<dbReference type="GeneID" id="25283865"/>
<organism evidence="4 5">
    <name type="scientific">Exophiala aquamarina CBS 119918</name>
    <dbReference type="NCBI Taxonomy" id="1182545"/>
    <lineage>
        <taxon>Eukaryota</taxon>
        <taxon>Fungi</taxon>
        <taxon>Dikarya</taxon>
        <taxon>Ascomycota</taxon>
        <taxon>Pezizomycotina</taxon>
        <taxon>Eurotiomycetes</taxon>
        <taxon>Chaetothyriomycetidae</taxon>
        <taxon>Chaetothyriales</taxon>
        <taxon>Herpotrichiellaceae</taxon>
        <taxon>Exophiala</taxon>
    </lineage>
</organism>
<dbReference type="InterPro" id="IPR050789">
    <property type="entry name" value="Diverse_Enzym_Activities"/>
</dbReference>
<keyword evidence="2" id="KW-0378">Hydrolase</keyword>
<gene>
    <name evidence="4" type="ORF">A1O9_08955</name>
</gene>
<feature type="domain" description="Beta-lactamase-related" evidence="3">
    <location>
        <begin position="6"/>
        <end position="377"/>
    </location>
</feature>
<protein>
    <submittedName>
        <fullName evidence="4">Beta-lactamase</fullName>
    </submittedName>
</protein>
<dbReference type="OrthoDB" id="428260at2759"/>
<sequence>MATSFETAITKAVEDGIVAGAAVAAVSKNAGETLYAKAFGNRVLGDSTKPMGLDSVAWLASCSKISTSIAAMQCVERGLLSLDEPISKVLTEWSNPDIVTAIDEGGKPALKKATKAITLRHLLSHSSGLSYAFMSPLTMQYFQATGIDLNIFKRAIKDSLVYPLVFEPGEGWEYSTAIDWAGQAVERVNGGIKLGEYLKKNVFEPVGVKATTFQMDHPNIKDKLLGRTFRPTPEAKAVTDAPDVGMYFTQQPADDFGGAGLFSSAEDYIKILRSLLVDDGVLLKPESVRELFAPQLPDGKYIAEKMDNPQSAAFLAPSYGAGHKWNHGLGGALAVEGIEGRLSPGSLQWAGLPNSYWWVDRKRGVAGVYIAELYPPADPLTQQLFAQFQKDAYALAGTA</sequence>
<dbReference type="VEuPathDB" id="FungiDB:A1O9_08955"/>
<dbReference type="Pfam" id="PF00144">
    <property type="entry name" value="Beta-lactamase"/>
    <property type="match status" value="1"/>
</dbReference>
<dbReference type="Gene3D" id="3.40.710.10">
    <property type="entry name" value="DD-peptidase/beta-lactamase superfamily"/>
    <property type="match status" value="1"/>
</dbReference>
<accession>A0A072P654</accession>
<evidence type="ECO:0000256" key="1">
    <source>
        <dbReference type="ARBA" id="ARBA00009009"/>
    </source>
</evidence>
<comment type="similarity">
    <text evidence="1">Belongs to the class-A beta-lactamase family.</text>
</comment>
<dbReference type="HOGENOM" id="CLU_020027_11_1_1"/>
<proteinExistence type="inferred from homology"/>
<name>A0A072P654_9EURO</name>
<dbReference type="InterPro" id="IPR001466">
    <property type="entry name" value="Beta-lactam-related"/>
</dbReference>
<dbReference type="Proteomes" id="UP000027920">
    <property type="component" value="Unassembled WGS sequence"/>
</dbReference>
<dbReference type="SUPFAM" id="SSF56601">
    <property type="entry name" value="beta-lactamase/transpeptidase-like"/>
    <property type="match status" value="1"/>
</dbReference>
<reference evidence="4 5" key="1">
    <citation type="submission" date="2013-03" db="EMBL/GenBank/DDBJ databases">
        <title>The Genome Sequence of Exophiala aquamarina CBS 119918.</title>
        <authorList>
            <consortium name="The Broad Institute Genomics Platform"/>
            <person name="Cuomo C."/>
            <person name="de Hoog S."/>
            <person name="Gorbushina A."/>
            <person name="Walker B."/>
            <person name="Young S.K."/>
            <person name="Zeng Q."/>
            <person name="Gargeya S."/>
            <person name="Fitzgerald M."/>
            <person name="Haas B."/>
            <person name="Abouelleil A."/>
            <person name="Allen A.W."/>
            <person name="Alvarado L."/>
            <person name="Arachchi H.M."/>
            <person name="Berlin A.M."/>
            <person name="Chapman S.B."/>
            <person name="Gainer-Dewar J."/>
            <person name="Goldberg J."/>
            <person name="Griggs A."/>
            <person name="Gujja S."/>
            <person name="Hansen M."/>
            <person name="Howarth C."/>
            <person name="Imamovic A."/>
            <person name="Ireland A."/>
            <person name="Larimer J."/>
            <person name="McCowan C."/>
            <person name="Murphy C."/>
            <person name="Pearson M."/>
            <person name="Poon T.W."/>
            <person name="Priest M."/>
            <person name="Roberts A."/>
            <person name="Saif S."/>
            <person name="Shea T."/>
            <person name="Sisk P."/>
            <person name="Sykes S."/>
            <person name="Wortman J."/>
            <person name="Nusbaum C."/>
            <person name="Birren B."/>
        </authorList>
    </citation>
    <scope>NUCLEOTIDE SEQUENCE [LARGE SCALE GENOMIC DNA]</scope>
    <source>
        <strain evidence="4 5">CBS 119918</strain>
    </source>
</reference>
<dbReference type="InterPro" id="IPR012338">
    <property type="entry name" value="Beta-lactam/transpept-like"/>
</dbReference>